<evidence type="ECO:0000256" key="4">
    <source>
        <dbReference type="ARBA" id="ARBA00022833"/>
    </source>
</evidence>
<dbReference type="AlphaFoldDB" id="A0A9P7Z2C2"/>
<comment type="subcellular location">
    <subcellularLocation>
        <location evidence="1">Nucleus</location>
    </subcellularLocation>
</comment>
<keyword evidence="5" id="KW-0539">Nucleus</keyword>
<dbReference type="GO" id="GO:0005634">
    <property type="term" value="C:nucleus"/>
    <property type="evidence" value="ECO:0007669"/>
    <property type="project" value="UniProtKB-SubCell"/>
</dbReference>
<keyword evidence="4 6" id="KW-0862">Zinc</keyword>
<evidence type="ECO:0000256" key="7">
    <source>
        <dbReference type="SAM" id="MobiDB-lite"/>
    </source>
</evidence>
<evidence type="ECO:0000256" key="6">
    <source>
        <dbReference type="PROSITE-ProRule" id="PRU00723"/>
    </source>
</evidence>
<dbReference type="InterPro" id="IPR036855">
    <property type="entry name" value="Znf_CCCH_sf"/>
</dbReference>
<feature type="region of interest" description="Disordered" evidence="7">
    <location>
        <begin position="53"/>
        <end position="88"/>
    </location>
</feature>
<accession>A0A9P7Z2C2</accession>
<evidence type="ECO:0000313" key="10">
    <source>
        <dbReference type="Proteomes" id="UP000887226"/>
    </source>
</evidence>
<feature type="domain" description="C3H1-type" evidence="8">
    <location>
        <begin position="26"/>
        <end position="53"/>
    </location>
</feature>
<keyword evidence="3 6" id="KW-0863">Zinc-finger</keyword>
<proteinExistence type="predicted"/>
<dbReference type="InterPro" id="IPR000571">
    <property type="entry name" value="Znf_CCCH"/>
</dbReference>
<comment type="caution">
    <text evidence="9">The sequence shown here is derived from an EMBL/GenBank/DDBJ whole genome shotgun (WGS) entry which is preliminary data.</text>
</comment>
<feature type="zinc finger region" description="C3H1-type" evidence="6">
    <location>
        <begin position="90"/>
        <end position="116"/>
    </location>
</feature>
<protein>
    <recommendedName>
        <fullName evidence="8">C3H1-type domain-containing protein</fullName>
    </recommendedName>
</protein>
<dbReference type="PANTHER" id="PTHR46527:SF1">
    <property type="entry name" value="NUCLEOPORIN NUP42"/>
    <property type="match status" value="1"/>
</dbReference>
<feature type="region of interest" description="Disordered" evidence="7">
    <location>
        <begin position="121"/>
        <end position="140"/>
    </location>
</feature>
<dbReference type="Pfam" id="PF00642">
    <property type="entry name" value="zf-CCCH"/>
    <property type="match status" value="1"/>
</dbReference>
<evidence type="ECO:0000256" key="1">
    <source>
        <dbReference type="ARBA" id="ARBA00004123"/>
    </source>
</evidence>
<dbReference type="GO" id="GO:0008270">
    <property type="term" value="F:zinc ion binding"/>
    <property type="evidence" value="ECO:0007669"/>
    <property type="project" value="UniProtKB-KW"/>
</dbReference>
<feature type="compositionally biased region" description="Polar residues" evidence="7">
    <location>
        <begin position="67"/>
        <end position="84"/>
    </location>
</feature>
<dbReference type="Gene3D" id="4.10.1000.10">
    <property type="entry name" value="Zinc finger, CCCH-type"/>
    <property type="match status" value="1"/>
</dbReference>
<feature type="domain" description="C3H1-type" evidence="8">
    <location>
        <begin position="90"/>
        <end position="116"/>
    </location>
</feature>
<organism evidence="9 10">
    <name type="scientific">Calycina marina</name>
    <dbReference type="NCBI Taxonomy" id="1763456"/>
    <lineage>
        <taxon>Eukaryota</taxon>
        <taxon>Fungi</taxon>
        <taxon>Dikarya</taxon>
        <taxon>Ascomycota</taxon>
        <taxon>Pezizomycotina</taxon>
        <taxon>Leotiomycetes</taxon>
        <taxon>Helotiales</taxon>
        <taxon>Pezizellaceae</taxon>
        <taxon>Calycina</taxon>
    </lineage>
</organism>
<reference evidence="9" key="1">
    <citation type="journal article" date="2021" name="IMA Fungus">
        <title>Genomic characterization of three marine fungi, including Emericellopsis atlantica sp. nov. with signatures of a generalist lifestyle and marine biomass degradation.</title>
        <authorList>
            <person name="Hagestad O.C."/>
            <person name="Hou L."/>
            <person name="Andersen J.H."/>
            <person name="Hansen E.H."/>
            <person name="Altermark B."/>
            <person name="Li C."/>
            <person name="Kuhnert E."/>
            <person name="Cox R.J."/>
            <person name="Crous P.W."/>
            <person name="Spatafora J.W."/>
            <person name="Lail K."/>
            <person name="Amirebrahimi M."/>
            <person name="Lipzen A."/>
            <person name="Pangilinan J."/>
            <person name="Andreopoulos W."/>
            <person name="Hayes R.D."/>
            <person name="Ng V."/>
            <person name="Grigoriev I.V."/>
            <person name="Jackson S.A."/>
            <person name="Sutton T.D.S."/>
            <person name="Dobson A.D.W."/>
            <person name="Rama T."/>
        </authorList>
    </citation>
    <scope>NUCLEOTIDE SEQUENCE</scope>
    <source>
        <strain evidence="9">TRa3180A</strain>
    </source>
</reference>
<dbReference type="InterPro" id="IPR051767">
    <property type="entry name" value="Nucleoporin_NUP42"/>
</dbReference>
<evidence type="ECO:0000256" key="3">
    <source>
        <dbReference type="ARBA" id="ARBA00022771"/>
    </source>
</evidence>
<evidence type="ECO:0000256" key="5">
    <source>
        <dbReference type="ARBA" id="ARBA00023242"/>
    </source>
</evidence>
<dbReference type="OrthoDB" id="10009520at2759"/>
<feature type="zinc finger region" description="C3H1-type" evidence="6">
    <location>
        <begin position="26"/>
        <end position="53"/>
    </location>
</feature>
<evidence type="ECO:0000313" key="9">
    <source>
        <dbReference type="EMBL" id="KAG9244268.1"/>
    </source>
</evidence>
<evidence type="ECO:0000259" key="8">
    <source>
        <dbReference type="PROSITE" id="PS50103"/>
    </source>
</evidence>
<keyword evidence="10" id="KW-1185">Reference proteome</keyword>
<dbReference type="PROSITE" id="PS50103">
    <property type="entry name" value="ZF_C3H1"/>
    <property type="match status" value="2"/>
</dbReference>
<dbReference type="SMART" id="SM00356">
    <property type="entry name" value="ZnF_C3H1"/>
    <property type="match status" value="2"/>
</dbReference>
<name>A0A9P7Z2C2_9HELO</name>
<gene>
    <name evidence="9" type="ORF">BJ878DRAFT_507093</name>
</gene>
<dbReference type="PANTHER" id="PTHR46527">
    <property type="entry name" value="NUCLEOPORIN-LIKE PROTEIN 2"/>
    <property type="match status" value="1"/>
</dbReference>
<sequence length="152" mass="16562">MSPQLYFNLLPSLTSHCSHFRQAPIPIKMTLCKFYARGFCKNGDHCNFVHEPDTSTGKYGAPDDPVLSSTEKLNHSSSGTTATHPNEEVKPAQSCRFFSQGKCNKGEGCWYSHLPNTVNSQPAVHPEAPSVDSSQSPADSRATVLCSFALKS</sequence>
<evidence type="ECO:0000256" key="2">
    <source>
        <dbReference type="ARBA" id="ARBA00022723"/>
    </source>
</evidence>
<dbReference type="Proteomes" id="UP000887226">
    <property type="component" value="Unassembled WGS sequence"/>
</dbReference>
<dbReference type="SUPFAM" id="SSF90229">
    <property type="entry name" value="CCCH zinc finger"/>
    <property type="match status" value="2"/>
</dbReference>
<dbReference type="Gene3D" id="3.30.1370.210">
    <property type="match status" value="1"/>
</dbReference>
<dbReference type="EMBL" id="MU253918">
    <property type="protein sequence ID" value="KAG9244268.1"/>
    <property type="molecule type" value="Genomic_DNA"/>
</dbReference>
<keyword evidence="2 6" id="KW-0479">Metal-binding</keyword>